<feature type="domain" description="Dinitrogenase iron-molybdenum cofactor biosynthesis" evidence="1">
    <location>
        <begin position="4"/>
        <end position="92"/>
    </location>
</feature>
<evidence type="ECO:0000259" key="1">
    <source>
        <dbReference type="Pfam" id="PF02579"/>
    </source>
</evidence>
<dbReference type="Gene3D" id="3.30.420.130">
    <property type="entry name" value="Dinitrogenase iron-molybdenum cofactor biosynthesis domain"/>
    <property type="match status" value="1"/>
</dbReference>
<protein>
    <submittedName>
        <fullName evidence="2">NifB/NifX family molybdenum-iron cluster-binding protein</fullName>
    </submittedName>
</protein>
<accession>A0AAW6U8Y1</accession>
<reference evidence="2" key="1">
    <citation type="submission" date="2023-05" db="EMBL/GenBank/DDBJ databases">
        <title>Anaerotaeda fermentans gen. nov., sp. nov., a novel anaerobic planctomycete of the new family within the order Sedimentisphaerales isolated from Taman Peninsula, Russia.</title>
        <authorList>
            <person name="Khomyakova M.A."/>
            <person name="Merkel A.Y."/>
            <person name="Slobodkin A.I."/>
        </authorList>
    </citation>
    <scope>NUCLEOTIDE SEQUENCE</scope>
    <source>
        <strain evidence="2">M17dextr</strain>
    </source>
</reference>
<dbReference type="InterPro" id="IPR003731">
    <property type="entry name" value="Di-Nase_FeMo-co_biosynth"/>
</dbReference>
<comment type="caution">
    <text evidence="2">The sequence shown here is derived from an EMBL/GenBank/DDBJ whole genome shotgun (WGS) entry which is preliminary data.</text>
</comment>
<keyword evidence="3" id="KW-1185">Reference proteome</keyword>
<dbReference type="PANTHER" id="PTHR42983">
    <property type="entry name" value="DINITROGENASE IRON-MOLYBDENUM COFACTOR PROTEIN-RELATED"/>
    <property type="match status" value="1"/>
</dbReference>
<dbReference type="RefSeq" id="WP_349246940.1">
    <property type="nucleotide sequence ID" value="NZ_JASCXX010000038.1"/>
</dbReference>
<dbReference type="EMBL" id="JASCXX010000038">
    <property type="protein sequence ID" value="MDI6451513.1"/>
    <property type="molecule type" value="Genomic_DNA"/>
</dbReference>
<dbReference type="Pfam" id="PF02579">
    <property type="entry name" value="Nitro_FeMo-Co"/>
    <property type="match status" value="1"/>
</dbReference>
<dbReference type="SUPFAM" id="SSF53146">
    <property type="entry name" value="Nitrogenase accessory factor-like"/>
    <property type="match status" value="1"/>
</dbReference>
<dbReference type="Proteomes" id="UP001431776">
    <property type="component" value="Unassembled WGS sequence"/>
</dbReference>
<proteinExistence type="predicted"/>
<dbReference type="PANTHER" id="PTHR42983:SF1">
    <property type="entry name" value="IRON-MOLYBDENUM PROTEIN"/>
    <property type="match status" value="1"/>
</dbReference>
<dbReference type="AlphaFoldDB" id="A0AAW6U8Y1"/>
<evidence type="ECO:0000313" key="2">
    <source>
        <dbReference type="EMBL" id="MDI6451513.1"/>
    </source>
</evidence>
<organism evidence="2 3">
    <name type="scientific">Anaerobaca lacustris</name>
    <dbReference type="NCBI Taxonomy" id="3044600"/>
    <lineage>
        <taxon>Bacteria</taxon>
        <taxon>Pseudomonadati</taxon>
        <taxon>Planctomycetota</taxon>
        <taxon>Phycisphaerae</taxon>
        <taxon>Sedimentisphaerales</taxon>
        <taxon>Anaerobacaceae</taxon>
        <taxon>Anaerobaca</taxon>
    </lineage>
</organism>
<gene>
    <name evidence="2" type="ORF">QJ522_20800</name>
</gene>
<evidence type="ECO:0000313" key="3">
    <source>
        <dbReference type="Proteomes" id="UP001431776"/>
    </source>
</evidence>
<sequence length="106" mass="11137">MAQGQLSLHFGHCDEFAIVDVNTEEQRVSGTHTMVPPSHAPGVLPQWLRQQDVNVVIAVGMGSRAQMLFAQNGIDVIIGASAGGPQAIATAYLDGSLQTGANICDH</sequence>
<dbReference type="InterPro" id="IPR036105">
    <property type="entry name" value="DiNase_FeMo-co_biosyn_sf"/>
</dbReference>
<name>A0AAW6U8Y1_9BACT</name>